<dbReference type="GO" id="GO:0043957">
    <property type="term" value="F:acryloyl-CoA reductase (NADPH) activity"/>
    <property type="evidence" value="ECO:0007669"/>
    <property type="project" value="TreeGrafter"/>
</dbReference>
<dbReference type="Pfam" id="PF00107">
    <property type="entry name" value="ADH_zinc_N"/>
    <property type="match status" value="1"/>
</dbReference>
<accession>A0A0V8GDY3</accession>
<dbReference type="InterPro" id="IPR036291">
    <property type="entry name" value="NAD(P)-bd_dom_sf"/>
</dbReference>
<dbReference type="InterPro" id="IPR011032">
    <property type="entry name" value="GroES-like_sf"/>
</dbReference>
<evidence type="ECO:0000313" key="3">
    <source>
        <dbReference type="Proteomes" id="UP000053797"/>
    </source>
</evidence>
<dbReference type="InterPro" id="IPR013149">
    <property type="entry name" value="ADH-like_C"/>
</dbReference>
<evidence type="ECO:0000259" key="1">
    <source>
        <dbReference type="SMART" id="SM00829"/>
    </source>
</evidence>
<dbReference type="InterPro" id="IPR020843">
    <property type="entry name" value="ER"/>
</dbReference>
<dbReference type="PANTHER" id="PTHR43677:SF1">
    <property type="entry name" value="ACRYLYL-COA REDUCTASE ACUI-RELATED"/>
    <property type="match status" value="1"/>
</dbReference>
<feature type="domain" description="Enoyl reductase (ER)" evidence="1">
    <location>
        <begin position="19"/>
        <end position="325"/>
    </location>
</feature>
<dbReference type="AlphaFoldDB" id="A0A0V8GDY3"/>
<name>A0A0V8GDY3_9BACL</name>
<comment type="caution">
    <text evidence="2">The sequence shown here is derived from an EMBL/GenBank/DDBJ whole genome shotgun (WGS) entry which is preliminary data.</text>
</comment>
<reference evidence="2 3" key="1">
    <citation type="journal article" date="2015" name="Int. J. Syst. Evol. Microbiol.">
        <title>Exiguobacterium enclense sp. nov., isolated from sediment.</title>
        <authorList>
            <person name="Dastager S.G."/>
            <person name="Mawlankar R."/>
            <person name="Sonalkar V.V."/>
            <person name="Thorat M.N."/>
            <person name="Mual P."/>
            <person name="Verma A."/>
            <person name="Krishnamurthi S."/>
            <person name="Tang S.K."/>
            <person name="Li W.J."/>
        </authorList>
    </citation>
    <scope>NUCLEOTIDE SEQUENCE [LARGE SCALE GENOMIC DNA]</scope>
    <source>
        <strain evidence="2 3">NIO-1109</strain>
    </source>
</reference>
<dbReference type="SUPFAM" id="SSF50129">
    <property type="entry name" value="GroES-like"/>
    <property type="match status" value="1"/>
</dbReference>
<dbReference type="SMART" id="SM00829">
    <property type="entry name" value="PKS_ER"/>
    <property type="match status" value="1"/>
</dbReference>
<organism evidence="2 3">
    <name type="scientific">Exiguobacterium indicum</name>
    <dbReference type="NCBI Taxonomy" id="296995"/>
    <lineage>
        <taxon>Bacteria</taxon>
        <taxon>Bacillati</taxon>
        <taxon>Bacillota</taxon>
        <taxon>Bacilli</taxon>
        <taxon>Bacillales</taxon>
        <taxon>Bacillales Family XII. Incertae Sedis</taxon>
        <taxon>Exiguobacterium</taxon>
    </lineage>
</organism>
<dbReference type="Pfam" id="PF08240">
    <property type="entry name" value="ADH_N"/>
    <property type="match status" value="1"/>
</dbReference>
<dbReference type="Gene3D" id="3.40.50.720">
    <property type="entry name" value="NAD(P)-binding Rossmann-like Domain"/>
    <property type="match status" value="1"/>
</dbReference>
<dbReference type="OrthoDB" id="9782155at2"/>
<dbReference type="SUPFAM" id="SSF51735">
    <property type="entry name" value="NAD(P)-binding Rossmann-fold domains"/>
    <property type="match status" value="1"/>
</dbReference>
<dbReference type="InterPro" id="IPR014188">
    <property type="entry name" value="Acrylyl-CoA_reductase_AcuI"/>
</dbReference>
<dbReference type="NCBIfam" id="TIGR02823">
    <property type="entry name" value="oxido_YhdH"/>
    <property type="match status" value="1"/>
</dbReference>
<dbReference type="EMBL" id="LNQL01000004">
    <property type="protein sequence ID" value="KSU48367.1"/>
    <property type="molecule type" value="Genomic_DNA"/>
</dbReference>
<dbReference type="InterPro" id="IPR013154">
    <property type="entry name" value="ADH-like_N"/>
</dbReference>
<gene>
    <name evidence="2" type="ORF">AS033_12135</name>
</gene>
<dbReference type="InterPro" id="IPR051397">
    <property type="entry name" value="Zn-ADH-like_protein"/>
</dbReference>
<dbReference type="RefSeq" id="WP_058265656.1">
    <property type="nucleotide sequence ID" value="NZ_FMYN01000004.1"/>
</dbReference>
<dbReference type="Proteomes" id="UP000053797">
    <property type="component" value="Unassembled WGS sequence"/>
</dbReference>
<protein>
    <submittedName>
        <fullName evidence="2">Quinone oxidoreductase</fullName>
    </submittedName>
</protein>
<proteinExistence type="predicted"/>
<dbReference type="Gene3D" id="3.90.180.10">
    <property type="entry name" value="Medium-chain alcohol dehydrogenases, catalytic domain"/>
    <property type="match status" value="1"/>
</dbReference>
<sequence length="327" mass="35472">MEHTFSAFVVREVDGSYEGNIETKNVDDLPEGDVLIRVTHSCVNYKDALSMSGNRGVTKSYPHTPGVDAAGYIEQTTDERFQTGQAVVVNGFDFGMNTSGGFQEYIRVPADWVTRLPESIHPLEAMQYGTAGLTAAQSVDELSRIVSKDAGPILVTGATGGVGTIAIALLIRLGYTVHAVTGKRVEQERLLEKGVAEVLDRATFLEETDRPLKKGLYAGVIDTVGGPLLASVIRFVQYGGVVTTCGNVGGAEMTLTVYPFILRGVRLIGIDAVQTPITYREELWQRLASDWQVDLASEVDVKTLNDLPEVAEALLTSRHRGRTVIEI</sequence>
<dbReference type="CDD" id="cd05280">
    <property type="entry name" value="MDR_yhdh_yhfp"/>
    <property type="match status" value="1"/>
</dbReference>
<dbReference type="PANTHER" id="PTHR43677">
    <property type="entry name" value="SHORT-CHAIN DEHYDROGENASE/REDUCTASE"/>
    <property type="match status" value="1"/>
</dbReference>
<evidence type="ECO:0000313" key="2">
    <source>
        <dbReference type="EMBL" id="KSU48367.1"/>
    </source>
</evidence>